<protein>
    <submittedName>
        <fullName evidence="1">Uncharacterized protein</fullName>
    </submittedName>
</protein>
<reference evidence="1 2" key="1">
    <citation type="journal article" date="2023" name="Int. J. Syst. Evol. Microbiol.">
        <title>Physiological and genomic analyses of cobalamin (vitamin B12)-auxotrophy of Lysobacter auxotrophicus sp. nov., a methionine-auxotrophic chitinolytic bacterium isolated from chitin-treated soil.</title>
        <authorList>
            <person name="Saito A."/>
            <person name="Dohra H."/>
            <person name="Hamada M."/>
            <person name="Moriuchi R."/>
            <person name="Kotsuchibashi Y."/>
            <person name="Mori K."/>
        </authorList>
    </citation>
    <scope>NUCLEOTIDE SEQUENCE [LARGE SCALE GENOMIC DNA]</scope>
    <source>
        <strain evidence="1 2">5-21a</strain>
    </source>
</reference>
<dbReference type="Proteomes" id="UP001317822">
    <property type="component" value="Chromosome"/>
</dbReference>
<accession>A0ABN6UMC1</accession>
<dbReference type="RefSeq" id="WP_281779485.1">
    <property type="nucleotide sequence ID" value="NZ_AP027041.1"/>
</dbReference>
<sequence length="71" mass="8084">MEDVRHYTKQGTWYGRNFTVIVWVNRPGEARVSEVIIDGMGTYKDPVPENFDTAQQAIDAGFRFACGEIDN</sequence>
<proteinExistence type="predicted"/>
<dbReference type="EMBL" id="AP027041">
    <property type="protein sequence ID" value="BDU17559.1"/>
    <property type="molecule type" value="Genomic_DNA"/>
</dbReference>
<name>A0ABN6UMC1_9GAMM</name>
<evidence type="ECO:0000313" key="1">
    <source>
        <dbReference type="EMBL" id="BDU17559.1"/>
    </source>
</evidence>
<organism evidence="1 2">
    <name type="scientific">Lysobacter auxotrophicus</name>
    <dbReference type="NCBI Taxonomy" id="2992573"/>
    <lineage>
        <taxon>Bacteria</taxon>
        <taxon>Pseudomonadati</taxon>
        <taxon>Pseudomonadota</taxon>
        <taxon>Gammaproteobacteria</taxon>
        <taxon>Lysobacterales</taxon>
        <taxon>Lysobacteraceae</taxon>
        <taxon>Lysobacter</taxon>
    </lineage>
</organism>
<evidence type="ECO:0000313" key="2">
    <source>
        <dbReference type="Proteomes" id="UP001317822"/>
    </source>
</evidence>
<gene>
    <name evidence="1" type="ORF">LA521A_27600</name>
</gene>
<keyword evidence="2" id="KW-1185">Reference proteome</keyword>